<dbReference type="Pfam" id="PF08242">
    <property type="entry name" value="Methyltransf_12"/>
    <property type="match status" value="1"/>
</dbReference>
<dbReference type="SMART" id="SM00826">
    <property type="entry name" value="PKS_DH"/>
    <property type="match status" value="1"/>
</dbReference>
<dbReference type="Gene3D" id="3.40.366.10">
    <property type="entry name" value="Malonyl-Coenzyme A Acyl Carrier Protein, domain 2"/>
    <property type="match status" value="1"/>
</dbReference>
<dbReference type="RefSeq" id="XP_022583087.1">
    <property type="nucleotide sequence ID" value="XM_022722558.1"/>
</dbReference>
<dbReference type="Pfam" id="PF08240">
    <property type="entry name" value="ADH_N"/>
    <property type="match status" value="1"/>
</dbReference>
<evidence type="ECO:0000256" key="5">
    <source>
        <dbReference type="ARBA" id="ARBA00023268"/>
    </source>
</evidence>
<dbReference type="InterPro" id="IPR006162">
    <property type="entry name" value="Ppantetheine_attach_site"/>
</dbReference>
<evidence type="ECO:0000256" key="1">
    <source>
        <dbReference type="ARBA" id="ARBA00022450"/>
    </source>
</evidence>
<feature type="region of interest" description="N-terminal hotdog fold" evidence="7">
    <location>
        <begin position="383"/>
        <end position="519"/>
    </location>
</feature>
<dbReference type="InterPro" id="IPR029063">
    <property type="entry name" value="SAM-dependent_MTases_sf"/>
</dbReference>
<keyword evidence="4" id="KW-0521">NADP</keyword>
<dbReference type="InterPro" id="IPR057326">
    <property type="entry name" value="KR_dom"/>
</dbReference>
<evidence type="ECO:0000313" key="11">
    <source>
        <dbReference type="Proteomes" id="UP000184188"/>
    </source>
</evidence>
<dbReference type="SUPFAM" id="SSF47336">
    <property type="entry name" value="ACP-like"/>
    <property type="match status" value="1"/>
</dbReference>
<dbReference type="Pfam" id="PF00698">
    <property type="entry name" value="Acyl_transf_1"/>
    <property type="match status" value="1"/>
</dbReference>
<dbReference type="InterPro" id="IPR020807">
    <property type="entry name" value="PKS_DH"/>
</dbReference>
<dbReference type="GO" id="GO:0004312">
    <property type="term" value="F:fatty acid synthase activity"/>
    <property type="evidence" value="ECO:0007669"/>
    <property type="project" value="TreeGrafter"/>
</dbReference>
<dbReference type="InterPro" id="IPR009081">
    <property type="entry name" value="PP-bd_ACP"/>
</dbReference>
<dbReference type="VEuPathDB" id="FungiDB:ASPZODRAFT_130649"/>
<dbReference type="InterPro" id="IPR042104">
    <property type="entry name" value="PKS_dehydratase_sf"/>
</dbReference>
<evidence type="ECO:0000256" key="3">
    <source>
        <dbReference type="ARBA" id="ARBA00022679"/>
    </source>
</evidence>
<name>A0A1L9SNF9_9EURO</name>
<feature type="active site" description="Proton donor; for dehydratase activity" evidence="7">
    <location>
        <position position="614"/>
    </location>
</feature>
<dbReference type="Gene3D" id="3.90.180.10">
    <property type="entry name" value="Medium-chain alcohol dehydrogenases, catalytic domain"/>
    <property type="match status" value="1"/>
</dbReference>
<dbReference type="InterPro" id="IPR050091">
    <property type="entry name" value="PKS_NRPS_Biosynth_Enz"/>
</dbReference>
<sequence length="1990" mass="218321">MGRELIDIYPVFDHSICRAARHLQKLGAAWDLKDELSKTAEESRVSRAFLSQPLCTAIQIALVDLLASWDILPASVTGHSSGEIAAAYAAGALSMEDAMAVAFHRGVVSDLIMNNPSVRGGMMAVGLSKEAALPYLASVKRGLVTVACINSPSSITVSGDKPAINELFEILEKDKVFARQLKVDVAYHSRHMQVVADEYLQAIADIRVLNPCHNVQFFSSVSGTQVDASTLGPKYWVSNLLGEVRFCQSLGSLCTDTSPPKKSRKRQSTSAISVLVEIGPHSALAGPVRQIIEADRQLRNSNITYSSMLVRDRNAVQTSQQLVSTLLVRGYPVNVLAINSGAPSRSQPAPLVDLPPYSWNHSKAFWAESRISKAYRAPPFGRHDLLGLPDPSSTSLESRWRNMIRVSEIPWLKDHQVLSSIVFPGAGYLAMVIEAAMRQVQIRSGKVKGFCLREIVIGQALVFPAASEEVEALVTLKPHMDSLMAPSNAWYEFSVLSAADEDRWTEHCRGLVHVQEAKRSTNDVNGDLQQTSERRLYKDFVADFNGCCTSAFDVEDLYRRLRALGLDFGPTFTNLETAYVAANKAKCILRVPNTRAVMPMEYESSMTIHPATLDALFQAIFPAVEAATGPLQAPLMPISIQELRVSSTIMNHPGKAMNVFAETERRNPRQVAATITSMMEGQDEEPIVSIKDLVCTFVNENSRDCNQDSLLQLANRVSWAQDVEFLSPLDIDNICSDIMPGSKENAVIAVLEQAAFHYMQRAVSTCTQETVQKMHPYHQLLWKCMNWFIQETLEGKIHLPTTGWYEAKEEEVEIIMRQAESSGSEGRLLCHVGRHLPQILRQEIEPLQLMLEEDRLAAYYSDNPRLERNYRQATRYLELLAHKNPGMSILEIGAGTGGATVPVIEALDRGTSGGHCCSRYHFTDISSGFFAAAKEKLNAWSHLIDFSRLDIEQDPITQGFKAQSYDLVIASNVLHATHSMETTMSNVRSLLKPGGKLILVEITRKRLLTSTIFGTLPGWWAGAKDGRDQAPTLTESQWQTLLQKTGFSGLDAAVWDSPNEGMHQGSMMVSTAVDAAPVRDLGPKGRHVAVMVNSLHGDISQDYLEARLSSWATTVEVGTIKSITPAGKICIILDYNGPSLLSQPDSEQLESLKRIAATAAGILWVVQGSASPTGHLAIGFARTIRSEYGGIRVAVLDLDSVTTTKDQGAAAGTITKVVMKLFTNLEDDKGLSPELEMAEHGGHIFIPRLVADREASRAINSLLTKGELELSAFDQPDRPLYLEVGMPGMLDTIQFVDDTRVMADLAPGYVEIKIQAVGVNFKDVMMAMGQVDYSSPGLEYSGIVTAIGSQVQNLAVGDHVAGYSSGAFANRIYEKACGVQVIPAGMSFEIAASLPIIYCTAYYSLHEIARLREGESILIHAAAGGVGQALIELSRQMGAEIFVTVGNPKKKEFLMSHFGIPEDHIFFSRDGTFHQDVFRMTNGKGVDVVINSVAGEMLRLTWRCIAAFGRFIELGSRDYTINTRLEMAPFARNTTFSAVNLDGVMRERPLVAARVWSEVMDLIRAQRVRPPSPITTYGISEVETAFRTMQTGKHMGKLVIVPQPGERVKVAPRSDDSLFRADASYMLVGGLGGLGRAVAAWMADCGVRNFVFLSRSGAQSSAAQETVRQLEATGARVLVQACDISDDAQVTRAMQTAKDMPPIRGVIQGAMVLRDSLLENLGLDDYNAVIRPKVQGTWNLHNLLPRDLDFFLMLSSTCGIVGNASQAPYAASSTFLDAFAQYRRRLGLQATTIDLGVILEVGYVSENQELTRALDRQGFVGTTKKELLAILSAAIRQRTDGPSQIVTGLGTWQEDSSLLAFQEPMFSHFRHTSTRSDIKVGDNSMQDKSVRLRDVLRNVTEASEAKKLVKDGIISKVSTLSMISVDEIDDSLSLSTYGVDSLVAVEMRNWISKELDAPVTILELLANEPLESFANKMARRSKVLESSVFN</sequence>
<dbReference type="SUPFAM" id="SSF53335">
    <property type="entry name" value="S-adenosyl-L-methionine-dependent methyltransferases"/>
    <property type="match status" value="1"/>
</dbReference>
<evidence type="ECO:0000256" key="6">
    <source>
        <dbReference type="ARBA" id="ARBA00023315"/>
    </source>
</evidence>
<dbReference type="Pfam" id="PF21089">
    <property type="entry name" value="PKS_DH_N"/>
    <property type="match status" value="1"/>
</dbReference>
<dbReference type="GO" id="GO:1901336">
    <property type="term" value="P:lactone biosynthetic process"/>
    <property type="evidence" value="ECO:0007669"/>
    <property type="project" value="UniProtKB-ARBA"/>
</dbReference>
<dbReference type="CDD" id="cd05195">
    <property type="entry name" value="enoyl_red"/>
    <property type="match status" value="1"/>
</dbReference>
<dbReference type="InterPro" id="IPR013968">
    <property type="entry name" value="PKS_KR"/>
</dbReference>
<dbReference type="PROSITE" id="PS50075">
    <property type="entry name" value="CARRIER"/>
    <property type="match status" value="1"/>
</dbReference>
<dbReference type="InterPro" id="IPR036736">
    <property type="entry name" value="ACP-like_sf"/>
</dbReference>
<dbReference type="InterPro" id="IPR014043">
    <property type="entry name" value="Acyl_transferase_dom"/>
</dbReference>
<dbReference type="InterPro" id="IPR036291">
    <property type="entry name" value="NAD(P)-bd_dom_sf"/>
</dbReference>
<dbReference type="SUPFAM" id="SSF50129">
    <property type="entry name" value="GroES-like"/>
    <property type="match status" value="1"/>
</dbReference>
<dbReference type="Pfam" id="PF23297">
    <property type="entry name" value="ACP_SdgA_C"/>
    <property type="match status" value="1"/>
</dbReference>
<proteinExistence type="predicted"/>
<dbReference type="InterPro" id="IPR011032">
    <property type="entry name" value="GroES-like_sf"/>
</dbReference>
<reference evidence="11" key="1">
    <citation type="journal article" date="2017" name="Genome Biol.">
        <title>Comparative genomics reveals high biological diversity and specific adaptations in the industrially and medically important fungal genus Aspergillus.</title>
        <authorList>
            <person name="de Vries R.P."/>
            <person name="Riley R."/>
            <person name="Wiebenga A."/>
            <person name="Aguilar-Osorio G."/>
            <person name="Amillis S."/>
            <person name="Uchima C.A."/>
            <person name="Anderluh G."/>
            <person name="Asadollahi M."/>
            <person name="Askin M."/>
            <person name="Barry K."/>
            <person name="Battaglia E."/>
            <person name="Bayram O."/>
            <person name="Benocci T."/>
            <person name="Braus-Stromeyer S.A."/>
            <person name="Caldana C."/>
            <person name="Canovas D."/>
            <person name="Cerqueira G.C."/>
            <person name="Chen F."/>
            <person name="Chen W."/>
            <person name="Choi C."/>
            <person name="Clum A."/>
            <person name="Dos Santos R.A."/>
            <person name="Damasio A.R."/>
            <person name="Diallinas G."/>
            <person name="Emri T."/>
            <person name="Fekete E."/>
            <person name="Flipphi M."/>
            <person name="Freyberg S."/>
            <person name="Gallo A."/>
            <person name="Gournas C."/>
            <person name="Habgood R."/>
            <person name="Hainaut M."/>
            <person name="Harispe M.L."/>
            <person name="Henrissat B."/>
            <person name="Hilden K.S."/>
            <person name="Hope R."/>
            <person name="Hossain A."/>
            <person name="Karabika E."/>
            <person name="Karaffa L."/>
            <person name="Karanyi Z."/>
            <person name="Krasevec N."/>
            <person name="Kuo A."/>
            <person name="Kusch H."/>
            <person name="LaButti K."/>
            <person name="Lagendijk E.L."/>
            <person name="Lapidus A."/>
            <person name="Levasseur A."/>
            <person name="Lindquist E."/>
            <person name="Lipzen A."/>
            <person name="Logrieco A.F."/>
            <person name="MacCabe A."/>
            <person name="Maekelae M.R."/>
            <person name="Malavazi I."/>
            <person name="Melin P."/>
            <person name="Meyer V."/>
            <person name="Mielnichuk N."/>
            <person name="Miskei M."/>
            <person name="Molnar A.P."/>
            <person name="Mule G."/>
            <person name="Ngan C.Y."/>
            <person name="Orejas M."/>
            <person name="Orosz E."/>
            <person name="Ouedraogo J.P."/>
            <person name="Overkamp K.M."/>
            <person name="Park H.-S."/>
            <person name="Perrone G."/>
            <person name="Piumi F."/>
            <person name="Punt P.J."/>
            <person name="Ram A.F."/>
            <person name="Ramon A."/>
            <person name="Rauscher S."/>
            <person name="Record E."/>
            <person name="Riano-Pachon D.M."/>
            <person name="Robert V."/>
            <person name="Roehrig J."/>
            <person name="Ruller R."/>
            <person name="Salamov A."/>
            <person name="Salih N.S."/>
            <person name="Samson R.A."/>
            <person name="Sandor E."/>
            <person name="Sanguinetti M."/>
            <person name="Schuetze T."/>
            <person name="Sepcic K."/>
            <person name="Shelest E."/>
            <person name="Sherlock G."/>
            <person name="Sophianopoulou V."/>
            <person name="Squina F.M."/>
            <person name="Sun H."/>
            <person name="Susca A."/>
            <person name="Todd R.B."/>
            <person name="Tsang A."/>
            <person name="Unkles S.E."/>
            <person name="van de Wiele N."/>
            <person name="van Rossen-Uffink D."/>
            <person name="Oliveira J.V."/>
            <person name="Vesth T.C."/>
            <person name="Visser J."/>
            <person name="Yu J.-H."/>
            <person name="Zhou M."/>
            <person name="Andersen M.R."/>
            <person name="Archer D.B."/>
            <person name="Baker S.E."/>
            <person name="Benoit I."/>
            <person name="Brakhage A.A."/>
            <person name="Braus G.H."/>
            <person name="Fischer R."/>
            <person name="Frisvad J.C."/>
            <person name="Goldman G.H."/>
            <person name="Houbraken J."/>
            <person name="Oakley B."/>
            <person name="Pocsi I."/>
            <person name="Scazzocchio C."/>
            <person name="Seiboth B."/>
            <person name="vanKuyk P.A."/>
            <person name="Wortman J."/>
            <person name="Dyer P.S."/>
            <person name="Grigoriev I.V."/>
        </authorList>
    </citation>
    <scope>NUCLEOTIDE SEQUENCE [LARGE SCALE GENOMIC DNA]</scope>
    <source>
        <strain evidence="11">CBS 506.65</strain>
    </source>
</reference>
<dbReference type="GO" id="GO:0006633">
    <property type="term" value="P:fatty acid biosynthetic process"/>
    <property type="evidence" value="ECO:0007669"/>
    <property type="project" value="TreeGrafter"/>
</dbReference>
<dbReference type="InterPro" id="IPR013154">
    <property type="entry name" value="ADH-like_N"/>
</dbReference>
<dbReference type="CDD" id="cd02440">
    <property type="entry name" value="AdoMet_MTases"/>
    <property type="match status" value="1"/>
</dbReference>
<feature type="region of interest" description="C-terminal hotdog fold" evidence="7">
    <location>
        <begin position="549"/>
        <end position="704"/>
    </location>
</feature>
<dbReference type="SUPFAM" id="SSF55048">
    <property type="entry name" value="Probable ACP-binding domain of malonyl-CoA ACP transacylase"/>
    <property type="match status" value="1"/>
</dbReference>
<dbReference type="SMART" id="SM00822">
    <property type="entry name" value="PKS_KR"/>
    <property type="match status" value="1"/>
</dbReference>
<keyword evidence="3" id="KW-0808">Transferase</keyword>
<keyword evidence="11" id="KW-1185">Reference proteome</keyword>
<dbReference type="SUPFAM" id="SSF52151">
    <property type="entry name" value="FabD/lysophospholipase-like"/>
    <property type="match status" value="1"/>
</dbReference>
<feature type="non-terminal residue" evidence="10">
    <location>
        <position position="1990"/>
    </location>
</feature>
<dbReference type="InterPro" id="IPR016036">
    <property type="entry name" value="Malonyl_transacylase_ACP-bd"/>
</dbReference>
<dbReference type="Pfam" id="PF13602">
    <property type="entry name" value="ADH_zinc_N_2"/>
    <property type="match status" value="1"/>
</dbReference>
<accession>A0A1L9SNF9</accession>
<feature type="domain" description="Carrier" evidence="8">
    <location>
        <begin position="1904"/>
        <end position="1981"/>
    </location>
</feature>
<protein>
    <submittedName>
        <fullName evidence="10">Uncharacterized protein</fullName>
    </submittedName>
</protein>
<keyword evidence="6" id="KW-0012">Acyltransferase</keyword>
<evidence type="ECO:0000313" key="10">
    <source>
        <dbReference type="EMBL" id="OJJ48577.1"/>
    </source>
</evidence>
<dbReference type="Pfam" id="PF08659">
    <property type="entry name" value="KR"/>
    <property type="match status" value="1"/>
</dbReference>
<dbReference type="InterPro" id="IPR016035">
    <property type="entry name" value="Acyl_Trfase/lysoPLipase"/>
</dbReference>
<dbReference type="GeneID" id="34609023"/>
<dbReference type="SMART" id="SM00829">
    <property type="entry name" value="PKS_ER"/>
    <property type="match status" value="1"/>
</dbReference>
<feature type="domain" description="PKS/mFAS DH" evidence="9">
    <location>
        <begin position="383"/>
        <end position="704"/>
    </location>
</feature>
<dbReference type="PROSITE" id="PS00012">
    <property type="entry name" value="PHOSPHOPANTETHEINE"/>
    <property type="match status" value="1"/>
</dbReference>
<feature type="active site" description="Proton acceptor; for dehydratase activity" evidence="7">
    <location>
        <position position="415"/>
    </location>
</feature>
<keyword evidence="5" id="KW-0511">Multifunctional enzyme</keyword>
<dbReference type="InterPro" id="IPR020806">
    <property type="entry name" value="PKS_PP-bd"/>
</dbReference>
<evidence type="ECO:0000259" key="9">
    <source>
        <dbReference type="PROSITE" id="PS52019"/>
    </source>
</evidence>
<gene>
    <name evidence="10" type="ORF">ASPZODRAFT_130649</name>
</gene>
<dbReference type="GO" id="GO:0030639">
    <property type="term" value="P:polyketide biosynthetic process"/>
    <property type="evidence" value="ECO:0007669"/>
    <property type="project" value="UniProtKB-ARBA"/>
</dbReference>
<dbReference type="OrthoDB" id="329835at2759"/>
<dbReference type="FunFam" id="3.40.50.720:FF:000209">
    <property type="entry name" value="Polyketide synthase Pks12"/>
    <property type="match status" value="1"/>
</dbReference>
<dbReference type="GO" id="GO:0016491">
    <property type="term" value="F:oxidoreductase activity"/>
    <property type="evidence" value="ECO:0007669"/>
    <property type="project" value="InterPro"/>
</dbReference>
<dbReference type="PANTHER" id="PTHR43775:SF29">
    <property type="entry name" value="ASPERFURANONE POLYKETIDE SYNTHASE AFOG-RELATED"/>
    <property type="match status" value="1"/>
</dbReference>
<dbReference type="InterPro" id="IPR049900">
    <property type="entry name" value="PKS_mFAS_DH"/>
</dbReference>
<dbReference type="InterPro" id="IPR020843">
    <property type="entry name" value="ER"/>
</dbReference>
<evidence type="ECO:0000256" key="4">
    <source>
        <dbReference type="ARBA" id="ARBA00022857"/>
    </source>
</evidence>
<evidence type="ECO:0000256" key="2">
    <source>
        <dbReference type="ARBA" id="ARBA00022553"/>
    </source>
</evidence>
<dbReference type="Proteomes" id="UP000184188">
    <property type="component" value="Unassembled WGS sequence"/>
</dbReference>
<dbReference type="PROSITE" id="PS52019">
    <property type="entry name" value="PKS_MFAS_DH"/>
    <property type="match status" value="1"/>
</dbReference>
<dbReference type="InterPro" id="IPR049552">
    <property type="entry name" value="PKS_DH_N"/>
</dbReference>
<dbReference type="SMART" id="SM00827">
    <property type="entry name" value="PKS_AT"/>
    <property type="match status" value="1"/>
</dbReference>
<dbReference type="InterPro" id="IPR013217">
    <property type="entry name" value="Methyltransf_12"/>
</dbReference>
<dbReference type="InterPro" id="IPR001227">
    <property type="entry name" value="Ac_transferase_dom_sf"/>
</dbReference>
<dbReference type="STRING" id="1073090.A0A1L9SNF9"/>
<keyword evidence="2" id="KW-0597">Phosphoprotein</keyword>
<keyword evidence="1" id="KW-0596">Phosphopantetheine</keyword>
<dbReference type="Gene3D" id="3.10.129.110">
    <property type="entry name" value="Polyketide synthase dehydratase"/>
    <property type="match status" value="1"/>
</dbReference>
<evidence type="ECO:0000259" key="8">
    <source>
        <dbReference type="PROSITE" id="PS50075"/>
    </source>
</evidence>
<evidence type="ECO:0000256" key="7">
    <source>
        <dbReference type="PROSITE-ProRule" id="PRU01363"/>
    </source>
</evidence>
<dbReference type="Gene3D" id="3.40.50.720">
    <property type="entry name" value="NAD(P)-binding Rossmann-like Domain"/>
    <property type="match status" value="2"/>
</dbReference>
<dbReference type="SUPFAM" id="SSF51735">
    <property type="entry name" value="NAD(P)-binding Rossmann-fold domains"/>
    <property type="match status" value="2"/>
</dbReference>
<dbReference type="Gene3D" id="1.10.1200.10">
    <property type="entry name" value="ACP-like"/>
    <property type="match status" value="1"/>
</dbReference>
<dbReference type="SMART" id="SM00823">
    <property type="entry name" value="PKS_PP"/>
    <property type="match status" value="1"/>
</dbReference>
<dbReference type="EMBL" id="KV878339">
    <property type="protein sequence ID" value="OJJ48577.1"/>
    <property type="molecule type" value="Genomic_DNA"/>
</dbReference>
<dbReference type="Pfam" id="PF14765">
    <property type="entry name" value="PS-DH"/>
    <property type="match status" value="1"/>
</dbReference>
<dbReference type="Gene3D" id="3.40.50.150">
    <property type="entry name" value="Vaccinia Virus protein VP39"/>
    <property type="match status" value="1"/>
</dbReference>
<dbReference type="InterPro" id="IPR056501">
    <property type="entry name" value="NAD-bd_HRPKS_sdrA"/>
</dbReference>
<dbReference type="Pfam" id="PF23114">
    <property type="entry name" value="NAD-bd_HRPKS_sdrA"/>
    <property type="match status" value="1"/>
</dbReference>
<dbReference type="PANTHER" id="PTHR43775">
    <property type="entry name" value="FATTY ACID SYNTHASE"/>
    <property type="match status" value="1"/>
</dbReference>
<dbReference type="InterPro" id="IPR049551">
    <property type="entry name" value="PKS_DH_C"/>
</dbReference>
<organism evidence="10 11">
    <name type="scientific">Penicilliopsis zonata CBS 506.65</name>
    <dbReference type="NCBI Taxonomy" id="1073090"/>
    <lineage>
        <taxon>Eukaryota</taxon>
        <taxon>Fungi</taxon>
        <taxon>Dikarya</taxon>
        <taxon>Ascomycota</taxon>
        <taxon>Pezizomycotina</taxon>
        <taxon>Eurotiomycetes</taxon>
        <taxon>Eurotiomycetidae</taxon>
        <taxon>Eurotiales</taxon>
        <taxon>Aspergillaceae</taxon>
        <taxon>Penicilliopsis</taxon>
    </lineage>
</organism>
<dbReference type="GO" id="GO:0031177">
    <property type="term" value="F:phosphopantetheine binding"/>
    <property type="evidence" value="ECO:0007669"/>
    <property type="project" value="InterPro"/>
</dbReference>